<dbReference type="GO" id="GO:0006915">
    <property type="term" value="P:apoptotic process"/>
    <property type="evidence" value="ECO:0007669"/>
    <property type="project" value="InterPro"/>
</dbReference>
<dbReference type="PANTHER" id="PTHR37402:SF1">
    <property type="entry name" value="GRAM DOMAIN-CONTAINING PROTEIN 4"/>
    <property type="match status" value="1"/>
</dbReference>
<evidence type="ECO:0000313" key="3">
    <source>
        <dbReference type="EMBL" id="CAL4096515.1"/>
    </source>
</evidence>
<evidence type="ECO:0000313" key="4">
    <source>
        <dbReference type="Proteomes" id="UP001497623"/>
    </source>
</evidence>
<organism evidence="3 4">
    <name type="scientific">Meganyctiphanes norvegica</name>
    <name type="common">Northern krill</name>
    <name type="synonym">Thysanopoda norvegica</name>
    <dbReference type="NCBI Taxonomy" id="48144"/>
    <lineage>
        <taxon>Eukaryota</taxon>
        <taxon>Metazoa</taxon>
        <taxon>Ecdysozoa</taxon>
        <taxon>Arthropoda</taxon>
        <taxon>Crustacea</taxon>
        <taxon>Multicrustacea</taxon>
        <taxon>Malacostraca</taxon>
        <taxon>Eumalacostraca</taxon>
        <taxon>Eucarida</taxon>
        <taxon>Euphausiacea</taxon>
        <taxon>Euphausiidae</taxon>
        <taxon>Meganyctiphanes</taxon>
    </lineage>
</organism>
<keyword evidence="2" id="KW-0472">Membrane</keyword>
<keyword evidence="2" id="KW-1133">Transmembrane helix</keyword>
<feature type="region of interest" description="Disordered" evidence="1">
    <location>
        <begin position="34"/>
        <end position="142"/>
    </location>
</feature>
<feature type="non-terminal residue" evidence="3">
    <location>
        <position position="1"/>
    </location>
</feature>
<feature type="compositionally biased region" description="Low complexity" evidence="1">
    <location>
        <begin position="231"/>
        <end position="244"/>
    </location>
</feature>
<evidence type="ECO:0000256" key="1">
    <source>
        <dbReference type="SAM" id="MobiDB-lite"/>
    </source>
</evidence>
<feature type="compositionally biased region" description="Basic and acidic residues" evidence="1">
    <location>
        <begin position="82"/>
        <end position="96"/>
    </location>
</feature>
<accession>A0AAV2QQZ9</accession>
<feature type="compositionally biased region" description="Basic and acidic residues" evidence="1">
    <location>
        <begin position="58"/>
        <end position="67"/>
    </location>
</feature>
<dbReference type="Proteomes" id="UP001497623">
    <property type="component" value="Unassembled WGS sequence"/>
</dbReference>
<feature type="compositionally biased region" description="Basic and acidic residues" evidence="1">
    <location>
        <begin position="251"/>
        <end position="265"/>
    </location>
</feature>
<feature type="transmembrane region" description="Helical" evidence="2">
    <location>
        <begin position="380"/>
        <end position="405"/>
    </location>
</feature>
<name>A0AAV2QQZ9_MEGNR</name>
<dbReference type="AlphaFoldDB" id="A0AAV2QQZ9"/>
<keyword evidence="2" id="KW-0812">Transmembrane</keyword>
<feature type="non-terminal residue" evidence="3">
    <location>
        <position position="470"/>
    </location>
</feature>
<gene>
    <name evidence="3" type="ORF">MNOR_LOCUS15772</name>
</gene>
<proteinExistence type="predicted"/>
<evidence type="ECO:0000256" key="2">
    <source>
        <dbReference type="SAM" id="Phobius"/>
    </source>
</evidence>
<sequence length="470" mass="51156">VDGEGGSSDVQMAALQEHLVAVMLDNQHLADELRSIRESAATPSSGGGQQDATALRQQLEREREKSRLLLVQLQEQQHTSSHIRDHSRDSRAREKSLPPGDKSPSLPQRIRKRINQLHKAPSCDTEDGSLYGVGSPGSPSAALPERLVVRPIGEERFCERVEADNSCSGSTSGFVSCSATASGDATEQKITSAFDAESPSRSRFGWRRRGLEKSKSLDQSEFLASLEAADSGISPSSPNIGSPSEWLDVDGNQRRDSEGSDEGDKGIQLTPGDGITPGSESGLLDPLIVPPAGSFGALPPGAPWWRRAEAWLLTTLVELARDFSEVQEEEQPDGDPDGDQLTVKKLKENILRFGDVMKPMTDLSAFVNSLLHWESPSATLLALVVYMYAVMFGWSLTLLVCFAIYKLSANYINKRGWLSNLFHGFAVDQPEPKEEKDDSGLGDKFALVLQVARRVQNQCGAVSNTAEKLK</sequence>
<comment type="caution">
    <text evidence="3">The sequence shown here is derived from an EMBL/GenBank/DDBJ whole genome shotgun (WGS) entry which is preliminary data.</text>
</comment>
<feature type="region of interest" description="Disordered" evidence="1">
    <location>
        <begin position="229"/>
        <end position="283"/>
    </location>
</feature>
<protein>
    <submittedName>
        <fullName evidence="3">Uncharacterized protein</fullName>
    </submittedName>
</protein>
<dbReference type="PANTHER" id="PTHR37402">
    <property type="entry name" value="GRAM DOMAIN-CONTAINING PROTEIN 4"/>
    <property type="match status" value="1"/>
</dbReference>
<dbReference type="EMBL" id="CAXKWB010010025">
    <property type="protein sequence ID" value="CAL4096515.1"/>
    <property type="molecule type" value="Genomic_DNA"/>
</dbReference>
<dbReference type="GO" id="GO:0034164">
    <property type="term" value="P:negative regulation of toll-like receptor 9 signaling pathway"/>
    <property type="evidence" value="ECO:0007669"/>
    <property type="project" value="TreeGrafter"/>
</dbReference>
<keyword evidence="4" id="KW-1185">Reference proteome</keyword>
<reference evidence="3 4" key="1">
    <citation type="submission" date="2024-05" db="EMBL/GenBank/DDBJ databases">
        <authorList>
            <person name="Wallberg A."/>
        </authorList>
    </citation>
    <scope>NUCLEOTIDE SEQUENCE [LARGE SCALE GENOMIC DNA]</scope>
</reference>
<dbReference type="InterPro" id="IPR037847">
    <property type="entry name" value="GRAMDC4"/>
</dbReference>